<accession>A0ABS4WIQ3</accession>
<gene>
    <name evidence="1" type="ORF">JOF46_003975</name>
</gene>
<organism evidence="1 2">
    <name type="scientific">Paeniglutamicibacter psychrophenolicus</name>
    <dbReference type="NCBI Taxonomy" id="257454"/>
    <lineage>
        <taxon>Bacteria</taxon>
        <taxon>Bacillati</taxon>
        <taxon>Actinomycetota</taxon>
        <taxon>Actinomycetes</taxon>
        <taxon>Micrococcales</taxon>
        <taxon>Micrococcaceae</taxon>
        <taxon>Paeniglutamicibacter</taxon>
    </lineage>
</organism>
<dbReference type="EMBL" id="JAGIOE010000001">
    <property type="protein sequence ID" value="MBP2376063.1"/>
    <property type="molecule type" value="Genomic_DNA"/>
</dbReference>
<name>A0ABS4WIQ3_9MICC</name>
<dbReference type="Proteomes" id="UP000766570">
    <property type="component" value="Unassembled WGS sequence"/>
</dbReference>
<reference evidence="1 2" key="1">
    <citation type="submission" date="2021-03" db="EMBL/GenBank/DDBJ databases">
        <title>Sequencing the genomes of 1000 actinobacteria strains.</title>
        <authorList>
            <person name="Klenk H.-P."/>
        </authorList>
    </citation>
    <scope>NUCLEOTIDE SEQUENCE [LARGE SCALE GENOMIC DNA]</scope>
    <source>
        <strain evidence="1 2">DSM 15454</strain>
    </source>
</reference>
<evidence type="ECO:0000313" key="2">
    <source>
        <dbReference type="Proteomes" id="UP000766570"/>
    </source>
</evidence>
<protein>
    <submittedName>
        <fullName evidence="1">Uncharacterized protein</fullName>
    </submittedName>
</protein>
<evidence type="ECO:0000313" key="1">
    <source>
        <dbReference type="EMBL" id="MBP2376063.1"/>
    </source>
</evidence>
<proteinExistence type="predicted"/>
<sequence length="199" mass="21447">MIITLWGSDVACSVSSPQLPGIVAAYDEQPGPLELHTLAVTAGLNPGGTFDVHVECAIEVDDVTYFVRSRSDYYSRQRAKVAESIATAVRNNAGLRKYADADDLDDVLFIAALPSDRIKDVMATRSEGQPLTVGMVDDQGVWSFVGLSSGNDETGRRSMSDFGLGPESTVGDLFDRIEGKENGPLVDRARVREHLLVSA</sequence>
<keyword evidence="2" id="KW-1185">Reference proteome</keyword>
<comment type="caution">
    <text evidence="1">The sequence shown here is derived from an EMBL/GenBank/DDBJ whole genome shotgun (WGS) entry which is preliminary data.</text>
</comment>